<feature type="transmembrane region" description="Helical" evidence="4">
    <location>
        <begin position="331"/>
        <end position="352"/>
    </location>
</feature>
<feature type="transmembrane region" description="Helical" evidence="4">
    <location>
        <begin position="364"/>
        <end position="383"/>
    </location>
</feature>
<comment type="caution">
    <text evidence="6">The sequence shown here is derived from an EMBL/GenBank/DDBJ whole genome shotgun (WGS) entry which is preliminary data.</text>
</comment>
<name>A0A3N0AGI9_9ACTN</name>
<evidence type="ECO:0000313" key="6">
    <source>
        <dbReference type="EMBL" id="RNL20903.1"/>
    </source>
</evidence>
<dbReference type="InterPro" id="IPR036388">
    <property type="entry name" value="WH-like_DNA-bd_sf"/>
</dbReference>
<evidence type="ECO:0000256" key="2">
    <source>
        <dbReference type="ARBA" id="ARBA00023125"/>
    </source>
</evidence>
<keyword evidence="1" id="KW-0805">Transcription regulation</keyword>
<keyword evidence="3" id="KW-0804">Transcription</keyword>
<sequence>MHSPLPKLRSLTAYAAPIPIIAGLALSHIAMIVSGLSGLTSGFEVLSNGLGTGIASVPIFIAMLALYKAHNPLSKRSVDAAFFISIAVQCASIAALGLLAAKAPSASIGLSAIASLSSWISILSWLRRMQAASSIAAVIVTFGALSIAEPVVYAFVLMPSDDACLVAGLLAPLQLPLAFYASRRDPSACPVEMPDTGYFGFESAKTDNPRLFLTMTVSISALSFAMGVVEGSPFRFVEGGAPLPDASYLFVTTAVTVGIAVGAILRPRTMMTTGIWILMQGLGITALLFYAAFPERLSIGAAVSTTLSAVMTGFIWYLIMAFSHYGTKDPFFYGLAGWLAYLLPRALVQIVVGHTPGPFLSDPTLLAALSGAMILASTQFVFIRLLKTAYSDTDAAQKSTQRLEKLLGLKGAQMSGASMRKELILHDAEKLQKEFGLSDREAEVIGLYALGKTQQAIAEDLCITPATVRVHIKHVYAKTDLHSRQEIIDRMNSF</sequence>
<keyword evidence="4" id="KW-0812">Transmembrane</keyword>
<dbReference type="InterPro" id="IPR016032">
    <property type="entry name" value="Sig_transdc_resp-reg_C-effctor"/>
</dbReference>
<evidence type="ECO:0000256" key="1">
    <source>
        <dbReference type="ARBA" id="ARBA00023015"/>
    </source>
</evidence>
<evidence type="ECO:0000256" key="3">
    <source>
        <dbReference type="ARBA" id="ARBA00023163"/>
    </source>
</evidence>
<dbReference type="AlphaFoldDB" id="A0A3N0AGI9"/>
<reference evidence="7" key="1">
    <citation type="submission" date="2018-05" db="EMBL/GenBank/DDBJ databases">
        <title>Genome Sequencing of selected type strains of the family Eggerthellaceae.</title>
        <authorList>
            <person name="Danylec N."/>
            <person name="Stoll D.A."/>
            <person name="Doetsch A."/>
            <person name="Huch M."/>
        </authorList>
    </citation>
    <scope>NUCLEOTIDE SEQUENCE [LARGE SCALE GENOMIC DNA]</scope>
    <source>
        <strain evidence="7">DSM 17537</strain>
    </source>
</reference>
<keyword evidence="2" id="KW-0238">DNA-binding</keyword>
<dbReference type="EMBL" id="QICB01000002">
    <property type="protein sequence ID" value="RNL20903.1"/>
    <property type="molecule type" value="Genomic_DNA"/>
</dbReference>
<dbReference type="InterPro" id="IPR000792">
    <property type="entry name" value="Tscrpt_reg_LuxR_C"/>
</dbReference>
<evidence type="ECO:0000259" key="5">
    <source>
        <dbReference type="PROSITE" id="PS50043"/>
    </source>
</evidence>
<evidence type="ECO:0000313" key="7">
    <source>
        <dbReference type="Proteomes" id="UP000267368"/>
    </source>
</evidence>
<dbReference type="PRINTS" id="PR00038">
    <property type="entry name" value="HTHLUXR"/>
</dbReference>
<feature type="transmembrane region" description="Helical" evidence="4">
    <location>
        <begin position="273"/>
        <end position="293"/>
    </location>
</feature>
<keyword evidence="7" id="KW-1185">Reference proteome</keyword>
<gene>
    <name evidence="6" type="ORF">DMP07_04830</name>
</gene>
<dbReference type="GO" id="GO:0006355">
    <property type="term" value="P:regulation of DNA-templated transcription"/>
    <property type="evidence" value="ECO:0007669"/>
    <property type="project" value="InterPro"/>
</dbReference>
<dbReference type="PANTHER" id="PTHR44688">
    <property type="entry name" value="DNA-BINDING TRANSCRIPTIONAL ACTIVATOR DEVR_DOSR"/>
    <property type="match status" value="1"/>
</dbReference>
<accession>A0A3N0AGI9</accession>
<dbReference type="PROSITE" id="PS50043">
    <property type="entry name" value="HTH_LUXR_2"/>
    <property type="match status" value="1"/>
</dbReference>
<dbReference type="GO" id="GO:0003677">
    <property type="term" value="F:DNA binding"/>
    <property type="evidence" value="ECO:0007669"/>
    <property type="project" value="UniProtKB-KW"/>
</dbReference>
<keyword evidence="4" id="KW-1133">Transmembrane helix</keyword>
<proteinExistence type="predicted"/>
<feature type="transmembrane region" description="Helical" evidence="4">
    <location>
        <begin position="135"/>
        <end position="157"/>
    </location>
</feature>
<feature type="domain" description="HTH luxR-type" evidence="5">
    <location>
        <begin position="430"/>
        <end position="494"/>
    </location>
</feature>
<dbReference type="Gene3D" id="1.10.10.10">
    <property type="entry name" value="Winged helix-like DNA-binding domain superfamily/Winged helix DNA-binding domain"/>
    <property type="match status" value="1"/>
</dbReference>
<dbReference type="SUPFAM" id="SSF46894">
    <property type="entry name" value="C-terminal effector domain of the bipartite response regulators"/>
    <property type="match status" value="1"/>
</dbReference>
<dbReference type="RefSeq" id="WP_123198002.1">
    <property type="nucleotide sequence ID" value="NZ_QICB01000002.1"/>
</dbReference>
<dbReference type="CDD" id="cd06170">
    <property type="entry name" value="LuxR_C_like"/>
    <property type="match status" value="1"/>
</dbReference>
<dbReference type="Pfam" id="PF00196">
    <property type="entry name" value="GerE"/>
    <property type="match status" value="1"/>
</dbReference>
<dbReference type="SMART" id="SM00421">
    <property type="entry name" value="HTH_LUXR"/>
    <property type="match status" value="1"/>
</dbReference>
<dbReference type="OrthoDB" id="3171335at2"/>
<organism evidence="6 7">
    <name type="scientific">Slackia faecicanis</name>
    <dbReference type="NCBI Taxonomy" id="255723"/>
    <lineage>
        <taxon>Bacteria</taxon>
        <taxon>Bacillati</taxon>
        <taxon>Actinomycetota</taxon>
        <taxon>Coriobacteriia</taxon>
        <taxon>Eggerthellales</taxon>
        <taxon>Eggerthellaceae</taxon>
        <taxon>Slackia</taxon>
    </lineage>
</organism>
<protein>
    <recommendedName>
        <fullName evidence="5">HTH luxR-type domain-containing protein</fullName>
    </recommendedName>
</protein>
<feature type="transmembrane region" description="Helical" evidence="4">
    <location>
        <begin position="45"/>
        <end position="67"/>
    </location>
</feature>
<feature type="transmembrane region" description="Helical" evidence="4">
    <location>
        <begin position="12"/>
        <end position="33"/>
    </location>
</feature>
<feature type="transmembrane region" description="Helical" evidence="4">
    <location>
        <begin position="299"/>
        <end position="319"/>
    </location>
</feature>
<feature type="transmembrane region" description="Helical" evidence="4">
    <location>
        <begin position="248"/>
        <end position="266"/>
    </location>
</feature>
<dbReference type="PANTHER" id="PTHR44688:SF16">
    <property type="entry name" value="DNA-BINDING TRANSCRIPTIONAL ACTIVATOR DEVR_DOSR"/>
    <property type="match status" value="1"/>
</dbReference>
<feature type="transmembrane region" description="Helical" evidence="4">
    <location>
        <begin position="211"/>
        <end position="228"/>
    </location>
</feature>
<keyword evidence="4" id="KW-0472">Membrane</keyword>
<feature type="transmembrane region" description="Helical" evidence="4">
    <location>
        <begin position="106"/>
        <end position="126"/>
    </location>
</feature>
<evidence type="ECO:0000256" key="4">
    <source>
        <dbReference type="SAM" id="Phobius"/>
    </source>
</evidence>
<dbReference type="Proteomes" id="UP000267368">
    <property type="component" value="Unassembled WGS sequence"/>
</dbReference>
<feature type="transmembrane region" description="Helical" evidence="4">
    <location>
        <begin position="79"/>
        <end position="100"/>
    </location>
</feature>